<accession>A0A917W7Z1</accession>
<reference evidence="1" key="2">
    <citation type="submission" date="2020-09" db="EMBL/GenBank/DDBJ databases">
        <authorList>
            <person name="Sun Q."/>
            <person name="Zhou Y."/>
        </authorList>
    </citation>
    <scope>NUCLEOTIDE SEQUENCE</scope>
    <source>
        <strain evidence="1">CGMCC 4.7306</strain>
    </source>
</reference>
<keyword evidence="2" id="KW-1185">Reference proteome</keyword>
<dbReference type="EMBL" id="BMMZ01000017">
    <property type="protein sequence ID" value="GGL81528.1"/>
    <property type="molecule type" value="Genomic_DNA"/>
</dbReference>
<evidence type="ECO:0000313" key="1">
    <source>
        <dbReference type="EMBL" id="GGL81528.1"/>
    </source>
</evidence>
<reference evidence="1" key="1">
    <citation type="journal article" date="2014" name="Int. J. Syst. Evol. Microbiol.">
        <title>Complete genome sequence of Corynebacterium casei LMG S-19264T (=DSM 44701T), isolated from a smear-ripened cheese.</title>
        <authorList>
            <consortium name="US DOE Joint Genome Institute (JGI-PGF)"/>
            <person name="Walter F."/>
            <person name="Albersmeier A."/>
            <person name="Kalinowski J."/>
            <person name="Ruckert C."/>
        </authorList>
    </citation>
    <scope>NUCLEOTIDE SEQUENCE</scope>
    <source>
        <strain evidence="1">CGMCC 4.7306</strain>
    </source>
</reference>
<dbReference type="Proteomes" id="UP000613840">
    <property type="component" value="Unassembled WGS sequence"/>
</dbReference>
<dbReference type="RefSeq" id="WP_188898044.1">
    <property type="nucleotide sequence ID" value="NZ_BMMZ01000017.1"/>
</dbReference>
<protein>
    <submittedName>
        <fullName evidence="1">Uncharacterized protein</fullName>
    </submittedName>
</protein>
<evidence type="ECO:0000313" key="2">
    <source>
        <dbReference type="Proteomes" id="UP000613840"/>
    </source>
</evidence>
<dbReference type="AlphaFoldDB" id="A0A917W7Z1"/>
<sequence>MPRTPSQSFVNNRVCIELTGKDKHFDRLIDSMARDAEAALGTLDGLGLYFANLYEDLDTSPESVVVEIGAIRVRRRPLHGTSDTSRE</sequence>
<comment type="caution">
    <text evidence="1">The sequence shown here is derived from an EMBL/GenBank/DDBJ whole genome shotgun (WGS) entry which is preliminary data.</text>
</comment>
<name>A0A917W7Z1_9ACTN</name>
<organism evidence="1 2">
    <name type="scientific">Microlunatus endophyticus</name>
    <dbReference type="NCBI Taxonomy" id="1716077"/>
    <lineage>
        <taxon>Bacteria</taxon>
        <taxon>Bacillati</taxon>
        <taxon>Actinomycetota</taxon>
        <taxon>Actinomycetes</taxon>
        <taxon>Propionibacteriales</taxon>
        <taxon>Propionibacteriaceae</taxon>
        <taxon>Microlunatus</taxon>
    </lineage>
</organism>
<proteinExistence type="predicted"/>
<gene>
    <name evidence="1" type="ORF">GCM10011575_44800</name>
</gene>